<name>A0ABD0TJT7_LOXSC</name>
<evidence type="ECO:0000256" key="3">
    <source>
        <dbReference type="ARBA" id="ARBA00023306"/>
    </source>
</evidence>
<dbReference type="Pfam" id="PF02984">
    <property type="entry name" value="Cyclin_C"/>
    <property type="match status" value="1"/>
</dbReference>
<dbReference type="EMBL" id="JBEUOH010000004">
    <property type="protein sequence ID" value="KAL0895167.1"/>
    <property type="molecule type" value="Genomic_DNA"/>
</dbReference>
<dbReference type="PIRSF" id="PIRSF001771">
    <property type="entry name" value="Cyclin_A_B_D_E"/>
    <property type="match status" value="1"/>
</dbReference>
<dbReference type="CDD" id="cd20510">
    <property type="entry name" value="CYCLIN_CCNB3_rpt2"/>
    <property type="match status" value="1"/>
</dbReference>
<evidence type="ECO:0000256" key="1">
    <source>
        <dbReference type="ARBA" id="ARBA00022618"/>
    </source>
</evidence>
<dbReference type="GO" id="GO:0005634">
    <property type="term" value="C:nucleus"/>
    <property type="evidence" value="ECO:0007669"/>
    <property type="project" value="UniProtKB-ARBA"/>
</dbReference>
<sequence length="512" mass="57435">MAPTRLAAKPIGVNENLNGILTHGITTRSKQLASLKGHKDGLKVPNKRKADSPLKDMTAKRAAFGDITNAINKSCANNDKDKILAAKKVTVESKILPTLKSVKPQPILNGKTSKTKTLHRVATNAFESVQKHFTKDTAKPVSTRAQNGILKNIDRKPAGKENQNHSQTSVKSARSDVSGEPSLYTTALENISPSDSTKEEYKSISEQLDKVNLDDTINRSLDVETETPHKAPSGVVDFDQENWNDPFQVSHYAMDIFNYLKSRERLFPIDDYLQRMNGITSWMRALLVDWMVEVQESFELNHETLYLAVKLVDLFLARSSKQPERDHLTKEELQLLGAAALFIASKFDERIPPLVDDFLYICDGAYTLSQLLKMEMNILRVVDFDLGVPLSYRFLRRYARCARVSMPTLTLARFVLEQCLLDYALVPHSDSKMAAAALYLALRMKSLGTWTPTLTYYTGYTLQEILPIALAQNATLHKKPKSAISTVRNKYSHTIFFEVAKVPLVEDSVLSS</sequence>
<evidence type="ECO:0008006" key="12">
    <source>
        <dbReference type="Google" id="ProtNLM"/>
    </source>
</evidence>
<feature type="domain" description="Cyclin-like" evidence="6">
    <location>
        <begin position="289"/>
        <end position="380"/>
    </location>
</feature>
<dbReference type="EMBL" id="JBEDNZ010000004">
    <property type="protein sequence ID" value="KAL0849615.1"/>
    <property type="molecule type" value="Genomic_DNA"/>
</dbReference>
<accession>A0ABD0TJT7</accession>
<comment type="caution">
    <text evidence="8">The sequence shown here is derived from an EMBL/GenBank/DDBJ whole genome shotgun (WGS) entry which is preliminary data.</text>
</comment>
<dbReference type="InterPro" id="IPR004367">
    <property type="entry name" value="Cyclin_C-dom"/>
</dbReference>
<keyword evidence="3" id="KW-0131">Cell cycle</keyword>
<feature type="domain" description="Cyclin C-terminal" evidence="7">
    <location>
        <begin position="389"/>
        <end position="505"/>
    </location>
</feature>
<protein>
    <recommendedName>
        <fullName evidence="12">G2/mitotic-specific cyclin-B3</fullName>
    </recommendedName>
</protein>
<comment type="similarity">
    <text evidence="4">Belongs to the cyclin family.</text>
</comment>
<evidence type="ECO:0000313" key="9">
    <source>
        <dbReference type="EMBL" id="KAL0895167.1"/>
    </source>
</evidence>
<feature type="compositionally biased region" description="Basic and acidic residues" evidence="5">
    <location>
        <begin position="152"/>
        <end position="163"/>
    </location>
</feature>
<keyword evidence="2 4" id="KW-0195">Cyclin</keyword>
<reference evidence="10 11" key="1">
    <citation type="submission" date="2024-06" db="EMBL/GenBank/DDBJ databases">
        <title>A chromosome-level genome assembly of beet webworm, Loxostege sticticalis.</title>
        <authorList>
            <person name="Zhang Y."/>
        </authorList>
    </citation>
    <scope>NUCLEOTIDE SEQUENCE [LARGE SCALE GENOMIC DNA]</scope>
    <source>
        <strain evidence="9">AQ026</strain>
        <strain evidence="8">AQ028</strain>
        <tissue evidence="8">Male pupae</tissue>
        <tissue evidence="9">Whole body</tissue>
    </source>
</reference>
<organism evidence="8 11">
    <name type="scientific">Loxostege sticticalis</name>
    <name type="common">Beet webworm moth</name>
    <dbReference type="NCBI Taxonomy" id="481309"/>
    <lineage>
        <taxon>Eukaryota</taxon>
        <taxon>Metazoa</taxon>
        <taxon>Ecdysozoa</taxon>
        <taxon>Arthropoda</taxon>
        <taxon>Hexapoda</taxon>
        <taxon>Insecta</taxon>
        <taxon>Pterygota</taxon>
        <taxon>Neoptera</taxon>
        <taxon>Endopterygota</taxon>
        <taxon>Lepidoptera</taxon>
        <taxon>Glossata</taxon>
        <taxon>Ditrysia</taxon>
        <taxon>Pyraloidea</taxon>
        <taxon>Crambidae</taxon>
        <taxon>Pyraustinae</taxon>
        <taxon>Loxostege</taxon>
    </lineage>
</organism>
<dbReference type="Proteomes" id="UP001549920">
    <property type="component" value="Unassembled WGS sequence"/>
</dbReference>
<dbReference type="InterPro" id="IPR046965">
    <property type="entry name" value="Cyclin_A/B-like"/>
</dbReference>
<dbReference type="CDD" id="cd20508">
    <property type="entry name" value="CYCLIN_CCNB3_rpt1"/>
    <property type="match status" value="1"/>
</dbReference>
<dbReference type="FunFam" id="1.10.472.10:FF:000001">
    <property type="entry name" value="G2/mitotic-specific cyclin"/>
    <property type="match status" value="1"/>
</dbReference>
<dbReference type="GO" id="GO:0051301">
    <property type="term" value="P:cell division"/>
    <property type="evidence" value="ECO:0007669"/>
    <property type="project" value="UniProtKB-KW"/>
</dbReference>
<evidence type="ECO:0000259" key="7">
    <source>
        <dbReference type="SMART" id="SM01332"/>
    </source>
</evidence>
<feature type="domain" description="Cyclin-like" evidence="6">
    <location>
        <begin position="393"/>
        <end position="474"/>
    </location>
</feature>
<gene>
    <name evidence="9" type="ORF">ABMA27_013618</name>
    <name evidence="8" type="ORF">ABMA28_013874</name>
</gene>
<proteinExistence type="inferred from homology"/>
<evidence type="ECO:0000256" key="2">
    <source>
        <dbReference type="ARBA" id="ARBA00023127"/>
    </source>
</evidence>
<keyword evidence="10" id="KW-1185">Reference proteome</keyword>
<feature type="region of interest" description="Disordered" evidence="5">
    <location>
        <begin position="135"/>
        <end position="180"/>
    </location>
</feature>
<dbReference type="InterPro" id="IPR013763">
    <property type="entry name" value="Cyclin-like_dom"/>
</dbReference>
<dbReference type="InterPro" id="IPR039361">
    <property type="entry name" value="Cyclin"/>
</dbReference>
<evidence type="ECO:0000313" key="11">
    <source>
        <dbReference type="Proteomes" id="UP001549921"/>
    </source>
</evidence>
<evidence type="ECO:0000259" key="6">
    <source>
        <dbReference type="SMART" id="SM00385"/>
    </source>
</evidence>
<dbReference type="Gene3D" id="1.10.472.10">
    <property type="entry name" value="Cyclin-like"/>
    <property type="match status" value="2"/>
</dbReference>
<evidence type="ECO:0000256" key="5">
    <source>
        <dbReference type="SAM" id="MobiDB-lite"/>
    </source>
</evidence>
<dbReference type="InterPro" id="IPR006671">
    <property type="entry name" value="Cyclin_N"/>
</dbReference>
<dbReference type="SMART" id="SM00385">
    <property type="entry name" value="CYCLIN"/>
    <property type="match status" value="2"/>
</dbReference>
<dbReference type="PANTHER" id="PTHR10177">
    <property type="entry name" value="CYCLINS"/>
    <property type="match status" value="1"/>
</dbReference>
<dbReference type="Proteomes" id="UP001549921">
    <property type="component" value="Unassembled WGS sequence"/>
</dbReference>
<evidence type="ECO:0000313" key="10">
    <source>
        <dbReference type="Proteomes" id="UP001549920"/>
    </source>
</evidence>
<dbReference type="InterPro" id="IPR036915">
    <property type="entry name" value="Cyclin-like_sf"/>
</dbReference>
<dbReference type="SMART" id="SM01332">
    <property type="entry name" value="Cyclin_C"/>
    <property type="match status" value="1"/>
</dbReference>
<keyword evidence="1" id="KW-0132">Cell division</keyword>
<evidence type="ECO:0000313" key="8">
    <source>
        <dbReference type="EMBL" id="KAL0849615.1"/>
    </source>
</evidence>
<evidence type="ECO:0000256" key="4">
    <source>
        <dbReference type="RuleBase" id="RU000383"/>
    </source>
</evidence>
<dbReference type="Pfam" id="PF00134">
    <property type="entry name" value="Cyclin_N"/>
    <property type="match status" value="1"/>
</dbReference>
<dbReference type="AlphaFoldDB" id="A0ABD0TJT7"/>
<dbReference type="SUPFAM" id="SSF47954">
    <property type="entry name" value="Cyclin-like"/>
    <property type="match status" value="2"/>
</dbReference>